<protein>
    <submittedName>
        <fullName evidence="2">Uncharacterized protein</fullName>
    </submittedName>
</protein>
<dbReference type="PANTHER" id="PTHR36766">
    <property type="entry name" value="PLANT BROAD-SPECTRUM MILDEW RESISTANCE PROTEIN RPW8"/>
    <property type="match status" value="1"/>
</dbReference>
<gene>
    <name evidence="2" type="ORF">LSALG_LOCUS41412</name>
</gene>
<dbReference type="InterPro" id="IPR032675">
    <property type="entry name" value="LRR_dom_sf"/>
</dbReference>
<evidence type="ECO:0000313" key="2">
    <source>
        <dbReference type="EMBL" id="CAI9302948.1"/>
    </source>
</evidence>
<dbReference type="PANTHER" id="PTHR36766:SF15">
    <property type="entry name" value="POWDERY MILDEW RESISTANCE PROTEIN, RPW8"/>
    <property type="match status" value="1"/>
</dbReference>
<organism evidence="2 3">
    <name type="scientific">Lactuca saligna</name>
    <name type="common">Willowleaf lettuce</name>
    <dbReference type="NCBI Taxonomy" id="75948"/>
    <lineage>
        <taxon>Eukaryota</taxon>
        <taxon>Viridiplantae</taxon>
        <taxon>Streptophyta</taxon>
        <taxon>Embryophyta</taxon>
        <taxon>Tracheophyta</taxon>
        <taxon>Spermatophyta</taxon>
        <taxon>Magnoliopsida</taxon>
        <taxon>eudicotyledons</taxon>
        <taxon>Gunneridae</taxon>
        <taxon>Pentapetalae</taxon>
        <taxon>asterids</taxon>
        <taxon>campanulids</taxon>
        <taxon>Asterales</taxon>
        <taxon>Asteraceae</taxon>
        <taxon>Cichorioideae</taxon>
        <taxon>Cichorieae</taxon>
        <taxon>Lactucinae</taxon>
        <taxon>Lactuca</taxon>
    </lineage>
</organism>
<dbReference type="GO" id="GO:0006952">
    <property type="term" value="P:defense response"/>
    <property type="evidence" value="ECO:0007669"/>
    <property type="project" value="UniProtKB-KW"/>
</dbReference>
<dbReference type="EMBL" id="OX465085">
    <property type="protein sequence ID" value="CAI9302948.1"/>
    <property type="molecule type" value="Genomic_DNA"/>
</dbReference>
<dbReference type="Proteomes" id="UP001177003">
    <property type="component" value="Chromosome 9"/>
</dbReference>
<dbReference type="AlphaFoldDB" id="A0AA36A1Y4"/>
<name>A0AA36A1Y4_LACSI</name>
<reference evidence="2" key="1">
    <citation type="submission" date="2023-04" db="EMBL/GenBank/DDBJ databases">
        <authorList>
            <person name="Vijverberg K."/>
            <person name="Xiong W."/>
            <person name="Schranz E."/>
        </authorList>
    </citation>
    <scope>NUCLEOTIDE SEQUENCE</scope>
</reference>
<dbReference type="SUPFAM" id="SSF52047">
    <property type="entry name" value="RNI-like"/>
    <property type="match status" value="1"/>
</dbReference>
<dbReference type="Gene3D" id="3.80.10.10">
    <property type="entry name" value="Ribonuclease Inhibitor"/>
    <property type="match status" value="1"/>
</dbReference>
<sequence>MKKLKVLIITNYGYHFSDLQNFPSPQSLSCLTTIRLQHVSVSSICTPILELTNLRKLSLIMCRIGNGFNEFMPNKLTSTLSEIDIDSCDDLLTFPSMFCNLIGLRKLSITNCHELSSLTEGFRNLTNLEVLRLASCLNLIELPESMGSMQKLRDLDLTDCLSLKKLPEDIGYLSGLRMIHMRGCTKLHEIPLSINDLNSLEVVCDLEIKVLWTEFTKVKVQVVEEDTLATLLKIIERDMHV</sequence>
<keyword evidence="3" id="KW-1185">Reference proteome</keyword>
<evidence type="ECO:0000256" key="1">
    <source>
        <dbReference type="ARBA" id="ARBA00022821"/>
    </source>
</evidence>
<proteinExistence type="predicted"/>
<evidence type="ECO:0000313" key="3">
    <source>
        <dbReference type="Proteomes" id="UP001177003"/>
    </source>
</evidence>
<keyword evidence="1" id="KW-0611">Plant defense</keyword>
<accession>A0AA36A1Y4</accession>